<dbReference type="AlphaFoldDB" id="G7H3P1"/>
<dbReference type="Pfam" id="PF10604">
    <property type="entry name" value="Polyketide_cyc2"/>
    <property type="match status" value="1"/>
</dbReference>
<accession>G7H3P1</accession>
<evidence type="ECO:0008006" key="3">
    <source>
        <dbReference type="Google" id="ProtNLM"/>
    </source>
</evidence>
<dbReference type="InterPro" id="IPR023393">
    <property type="entry name" value="START-like_dom_sf"/>
</dbReference>
<dbReference type="Proteomes" id="UP000035088">
    <property type="component" value="Unassembled WGS sequence"/>
</dbReference>
<protein>
    <recommendedName>
        <fullName evidence="3">Polyketide cyclase/dehydrase</fullName>
    </recommendedName>
</protein>
<evidence type="ECO:0000313" key="1">
    <source>
        <dbReference type="EMBL" id="GAB10466.1"/>
    </source>
</evidence>
<dbReference type="CDD" id="cd07821">
    <property type="entry name" value="PYR_PYL_RCAR_like"/>
    <property type="match status" value="1"/>
</dbReference>
<keyword evidence="2" id="KW-1185">Reference proteome</keyword>
<evidence type="ECO:0000313" key="2">
    <source>
        <dbReference type="Proteomes" id="UP000035088"/>
    </source>
</evidence>
<proteinExistence type="predicted"/>
<gene>
    <name evidence="1" type="ORF">GOARA_056_02140</name>
</gene>
<comment type="caution">
    <text evidence="1">The sequence shown here is derived from an EMBL/GenBank/DDBJ whole genome shotgun (WGS) entry which is preliminary data.</text>
</comment>
<dbReference type="SUPFAM" id="SSF55961">
    <property type="entry name" value="Bet v1-like"/>
    <property type="match status" value="1"/>
</dbReference>
<dbReference type="EMBL" id="BAEE01000056">
    <property type="protein sequence ID" value="GAB10466.1"/>
    <property type="molecule type" value="Genomic_DNA"/>
</dbReference>
<dbReference type="OrthoDB" id="191189at2"/>
<name>G7H3P1_9ACTN</name>
<dbReference type="STRING" id="1073574.GOARA_056_02140"/>
<dbReference type="InterPro" id="IPR019587">
    <property type="entry name" value="Polyketide_cyclase/dehydratase"/>
</dbReference>
<reference evidence="1 2" key="1">
    <citation type="submission" date="2011-11" db="EMBL/GenBank/DDBJ databases">
        <title>Whole genome shotgun sequence of Gordonia araii NBRC 100433.</title>
        <authorList>
            <person name="Yoshida Y."/>
            <person name="Hosoyama A."/>
            <person name="Tsuchikane K."/>
            <person name="Katsumata H."/>
            <person name="Yamazaki S."/>
            <person name="Fujita N."/>
        </authorList>
    </citation>
    <scope>NUCLEOTIDE SEQUENCE [LARGE SCALE GENOMIC DNA]</scope>
    <source>
        <strain evidence="1 2">NBRC 100433</strain>
    </source>
</reference>
<dbReference type="Gene3D" id="3.30.530.20">
    <property type="match status" value="1"/>
</dbReference>
<organism evidence="1 2">
    <name type="scientific">Gordonia araii NBRC 100433</name>
    <dbReference type="NCBI Taxonomy" id="1073574"/>
    <lineage>
        <taxon>Bacteria</taxon>
        <taxon>Bacillati</taxon>
        <taxon>Actinomycetota</taxon>
        <taxon>Actinomycetes</taxon>
        <taxon>Mycobacteriales</taxon>
        <taxon>Gordoniaceae</taxon>
        <taxon>Gordonia</taxon>
    </lineage>
</organism>
<dbReference type="RefSeq" id="WP_007322541.1">
    <property type="nucleotide sequence ID" value="NZ_BAEE01000056.1"/>
</dbReference>
<sequence>MVAVTVEKVINAPREVVYDVFTDREHNGDYLPINTRLVTPGKDARQGVGAVHLIGLGPVGIKEQIVELVPNERMVYKIVAGAPVKSHVGTVSFADAPNGTLVTYTMDSTPKVPVPAPALKAGLKALINQMLGACDKAAKAKTSE</sequence>